<dbReference type="AlphaFoldDB" id="A0A1B8YCQ3"/>
<accession>A0A1B8YCQ3</accession>
<dbReference type="RefSeq" id="WP_065391837.1">
    <property type="nucleotide sequence ID" value="NZ_CAWMQN010000088.1"/>
</dbReference>
<gene>
    <name evidence="1" type="ORF">Phpb_03958</name>
</gene>
<keyword evidence="2" id="KW-1185">Reference proteome</keyword>
<organism evidence="1 2">
    <name type="scientific">Photorhabdus namnaonensis</name>
    <dbReference type="NCBI Taxonomy" id="1851568"/>
    <lineage>
        <taxon>Bacteria</taxon>
        <taxon>Pseudomonadati</taxon>
        <taxon>Pseudomonadota</taxon>
        <taxon>Gammaproteobacteria</taxon>
        <taxon>Enterobacterales</taxon>
        <taxon>Morganellaceae</taxon>
        <taxon>Photorhabdus</taxon>
    </lineage>
</organism>
<proteinExistence type="predicted"/>
<name>A0A1B8YCQ3_9GAMM</name>
<comment type="caution">
    <text evidence="1">The sequence shown here is derived from an EMBL/GenBank/DDBJ whole genome shotgun (WGS) entry which is preliminary data.</text>
</comment>
<sequence length="60" mass="6355">MKHTKLGKIETGQMENSLRLATFSQPVSLAGAVPRTLSGSEAGRVLGFGCRSCTESSKNE</sequence>
<dbReference type="PATRIC" id="fig|29488.15.peg.4354"/>
<evidence type="ECO:0000313" key="2">
    <source>
        <dbReference type="Proteomes" id="UP000092665"/>
    </source>
</evidence>
<protein>
    <submittedName>
        <fullName evidence="1">Uncharacterized protein</fullName>
    </submittedName>
</protein>
<reference evidence="2" key="1">
    <citation type="submission" date="2015-11" db="EMBL/GenBank/DDBJ databases">
        <authorList>
            <person name="Tobias N.J."/>
            <person name="Mishra B."/>
            <person name="Gupta D.K."/>
            <person name="Thines M."/>
            <person name="Stinear T.P."/>
            <person name="Bode H.B."/>
        </authorList>
    </citation>
    <scope>NUCLEOTIDE SEQUENCE [LARGE SCALE GENOMIC DNA]</scope>
    <source>
        <strain evidence="2">PB45.5</strain>
    </source>
</reference>
<dbReference type="Proteomes" id="UP000092665">
    <property type="component" value="Unassembled WGS sequence"/>
</dbReference>
<dbReference type="EMBL" id="LOIC01000088">
    <property type="protein sequence ID" value="OCA52906.1"/>
    <property type="molecule type" value="Genomic_DNA"/>
</dbReference>
<evidence type="ECO:0000313" key="1">
    <source>
        <dbReference type="EMBL" id="OCA52906.1"/>
    </source>
</evidence>